<name>A0A4U2EN79_9VIBR</name>
<dbReference type="AlphaFoldDB" id="A0A4U2EN79"/>
<organism evidence="1 2">
    <name type="scientific">Vibrio lentus</name>
    <dbReference type="NCBI Taxonomy" id="136468"/>
    <lineage>
        <taxon>Bacteria</taxon>
        <taxon>Pseudomonadati</taxon>
        <taxon>Pseudomonadota</taxon>
        <taxon>Gammaproteobacteria</taxon>
        <taxon>Vibrionales</taxon>
        <taxon>Vibrionaceae</taxon>
        <taxon>Vibrio</taxon>
    </lineage>
</organism>
<dbReference type="EMBL" id="SYVO01000102">
    <property type="protein sequence ID" value="TKG02852.1"/>
    <property type="molecule type" value="Genomic_DNA"/>
</dbReference>
<protein>
    <submittedName>
        <fullName evidence="1">Uncharacterized protein</fullName>
    </submittedName>
</protein>
<evidence type="ECO:0000313" key="2">
    <source>
        <dbReference type="Proteomes" id="UP000305840"/>
    </source>
</evidence>
<comment type="caution">
    <text evidence="1">The sequence shown here is derived from an EMBL/GenBank/DDBJ whole genome shotgun (WGS) entry which is preliminary data.</text>
</comment>
<reference evidence="1 2" key="1">
    <citation type="submission" date="2019-04" db="EMBL/GenBank/DDBJ databases">
        <title>A reverse ecology approach based on a biological definition of microbial populations.</title>
        <authorList>
            <person name="Arevalo P."/>
            <person name="Vaninsberghe D."/>
            <person name="Elsherbini J."/>
            <person name="Gore J."/>
            <person name="Polz M."/>
        </authorList>
    </citation>
    <scope>NUCLEOTIDE SEQUENCE [LARGE SCALE GENOMIC DNA]</scope>
    <source>
        <strain evidence="1 2">10N.222.48.A1</strain>
    </source>
</reference>
<accession>A0A4U2EN79</accession>
<gene>
    <name evidence="1" type="ORF">FCV91_22165</name>
</gene>
<proteinExistence type="predicted"/>
<evidence type="ECO:0000313" key="1">
    <source>
        <dbReference type="EMBL" id="TKG02852.1"/>
    </source>
</evidence>
<sequence length="149" mass="17469">MDNCESLVLEYLRADRAVFVNTQCCVQLFDSPNPDTSGPHWYCDLVAVNFKEKRVYLCEVTYSKTLSSLLKRFASWDEHWCDLKTALVRDCGLPVDWEVIPWAFIPEHLQHKYEEKLLTTITNNMPCPKLTTLESILPWHYRSWNRALG</sequence>
<dbReference type="Proteomes" id="UP000305840">
    <property type="component" value="Unassembled WGS sequence"/>
</dbReference>